<sequence>MRVKVLGASALMLLLAACGDHPPKDKDDDKQPPAQAAISIFAGSALDAGSTNATGEAARFDKPTGIAIDAAGNVYVADTGNDTIRKITPAGAVTTLAGAVRASQYVDGPGDRARFLQPLALAINSSGTLYVTDEMRIRSISSAGQVATVATIPVGSNVTAGSMPVLVPKGIAADARDHLLVTNGVSTRRIVAGATGMLEGIDVAQDLIGTRTAEARGVAVDSNNNVYVFDLQRRISRTFNPTTVNANVLTPLAGAPNGRGAANGTGTAATFEEVVALTVDPQGNVYAADAVNNLVRRITPEGVVSTIAGTARNGTLQAGSLPGSLAPIRGITNDGKGNLYLTSGNAVIKIKVP</sequence>
<keyword evidence="4" id="KW-1185">Reference proteome</keyword>
<dbReference type="Gene3D" id="2.120.10.30">
    <property type="entry name" value="TolB, C-terminal domain"/>
    <property type="match status" value="2"/>
</dbReference>
<evidence type="ECO:0008006" key="5">
    <source>
        <dbReference type="Google" id="ProtNLM"/>
    </source>
</evidence>
<feature type="repeat" description="NHL" evidence="2">
    <location>
        <begin position="60"/>
        <end position="90"/>
    </location>
</feature>
<evidence type="ECO:0000256" key="1">
    <source>
        <dbReference type="ARBA" id="ARBA00022737"/>
    </source>
</evidence>
<keyword evidence="1" id="KW-0677">Repeat</keyword>
<name>A0ABN6T2K9_9BURK</name>
<dbReference type="PANTHER" id="PTHR13833">
    <property type="match status" value="1"/>
</dbReference>
<evidence type="ECO:0000313" key="3">
    <source>
        <dbReference type="EMBL" id="BDT56515.1"/>
    </source>
</evidence>
<gene>
    <name evidence="3" type="ORF">MasN3_00090</name>
</gene>
<dbReference type="PROSITE" id="PS51257">
    <property type="entry name" value="PROKAR_LIPOPROTEIN"/>
    <property type="match status" value="1"/>
</dbReference>
<evidence type="ECO:0000313" key="4">
    <source>
        <dbReference type="Proteomes" id="UP001163336"/>
    </source>
</evidence>
<proteinExistence type="predicted"/>
<dbReference type="Proteomes" id="UP001163336">
    <property type="component" value="Chromosome"/>
</dbReference>
<dbReference type="PROSITE" id="PS51125">
    <property type="entry name" value="NHL"/>
    <property type="match status" value="1"/>
</dbReference>
<evidence type="ECO:0000256" key="2">
    <source>
        <dbReference type="PROSITE-ProRule" id="PRU00504"/>
    </source>
</evidence>
<dbReference type="InterPro" id="IPR001258">
    <property type="entry name" value="NHL_repeat"/>
</dbReference>
<dbReference type="EMBL" id="AP026966">
    <property type="protein sequence ID" value="BDT56515.1"/>
    <property type="molecule type" value="Genomic_DNA"/>
</dbReference>
<dbReference type="SUPFAM" id="SSF101898">
    <property type="entry name" value="NHL repeat"/>
    <property type="match status" value="1"/>
</dbReference>
<dbReference type="Pfam" id="PF01436">
    <property type="entry name" value="NHL"/>
    <property type="match status" value="1"/>
</dbReference>
<organism evidence="3 4">
    <name type="scientific">Massilia varians</name>
    <dbReference type="NCBI Taxonomy" id="457921"/>
    <lineage>
        <taxon>Bacteria</taxon>
        <taxon>Pseudomonadati</taxon>
        <taxon>Pseudomonadota</taxon>
        <taxon>Betaproteobacteria</taxon>
        <taxon>Burkholderiales</taxon>
        <taxon>Oxalobacteraceae</taxon>
        <taxon>Telluria group</taxon>
        <taxon>Massilia</taxon>
    </lineage>
</organism>
<dbReference type="PANTHER" id="PTHR13833:SF71">
    <property type="entry name" value="NHL DOMAIN-CONTAINING PROTEIN"/>
    <property type="match status" value="1"/>
</dbReference>
<accession>A0ABN6T2K9</accession>
<protein>
    <recommendedName>
        <fullName evidence="5">NHL repeat-containing protein</fullName>
    </recommendedName>
</protein>
<reference evidence="3" key="1">
    <citation type="submission" date="2022-11" db="EMBL/GenBank/DDBJ databases">
        <title>Isolation and characterization of PLA-degrading bacterium Massilia sp. from Antarctic soil.</title>
        <authorList>
            <person name="Sato K."/>
            <person name="Gomez-Fuentes C."/>
            <person name="Ahmad S.A."/>
            <person name="Zulkharnain A."/>
        </authorList>
    </citation>
    <scope>NUCLEOTIDE SEQUENCE</scope>
    <source>
        <strain evidence="3">N-3</strain>
    </source>
</reference>
<dbReference type="InterPro" id="IPR011042">
    <property type="entry name" value="6-blade_b-propeller_TolB-like"/>
</dbReference>